<dbReference type="AlphaFoldDB" id="A0AAE0TY08"/>
<evidence type="ECO:0000256" key="2">
    <source>
        <dbReference type="ARBA" id="ARBA00022801"/>
    </source>
</evidence>
<dbReference type="InterPro" id="IPR036928">
    <property type="entry name" value="AS_sf"/>
</dbReference>
<keyword evidence="5" id="KW-1185">Reference proteome</keyword>
<organism evidence="4 5">
    <name type="scientific">Lasiosphaeria ovina</name>
    <dbReference type="NCBI Taxonomy" id="92902"/>
    <lineage>
        <taxon>Eukaryota</taxon>
        <taxon>Fungi</taxon>
        <taxon>Dikarya</taxon>
        <taxon>Ascomycota</taxon>
        <taxon>Pezizomycotina</taxon>
        <taxon>Sordariomycetes</taxon>
        <taxon>Sordariomycetidae</taxon>
        <taxon>Sordariales</taxon>
        <taxon>Lasiosphaeriaceae</taxon>
        <taxon>Lasiosphaeria</taxon>
    </lineage>
</organism>
<comment type="similarity">
    <text evidence="1">Belongs to the amidase family.</text>
</comment>
<evidence type="ECO:0000313" key="5">
    <source>
        <dbReference type="Proteomes" id="UP001287356"/>
    </source>
</evidence>
<dbReference type="Gene3D" id="3.90.1300.10">
    <property type="entry name" value="Amidase signature (AS) domain"/>
    <property type="match status" value="1"/>
</dbReference>
<dbReference type="SUPFAM" id="SSF75304">
    <property type="entry name" value="Amidase signature (AS) enzymes"/>
    <property type="match status" value="1"/>
</dbReference>
<dbReference type="InterPro" id="IPR023631">
    <property type="entry name" value="Amidase_dom"/>
</dbReference>
<evidence type="ECO:0000259" key="3">
    <source>
        <dbReference type="Pfam" id="PF01425"/>
    </source>
</evidence>
<dbReference type="PANTHER" id="PTHR46072">
    <property type="entry name" value="AMIDASE-RELATED-RELATED"/>
    <property type="match status" value="1"/>
</dbReference>
<evidence type="ECO:0000313" key="4">
    <source>
        <dbReference type="EMBL" id="KAK3383634.1"/>
    </source>
</evidence>
<gene>
    <name evidence="4" type="ORF">B0T24DRAFT_688211</name>
</gene>
<feature type="domain" description="Amidase" evidence="3">
    <location>
        <begin position="78"/>
        <end position="478"/>
    </location>
</feature>
<sequence length="479" mass="50859">MDRKVDRRVAIPLPYVLSKDWQIPADKFHHSAAASVMDVPLACGLLSETEARITSDYDATALLGELKAGVWSAEQVAVAFCKRAAIAQQLTNCLTEIFFDEAIARARKLDQEYGAKSSPSRGGRPLPALFGLPISLKDCFQVRGHDTSTGVCCFVGEPAAEHSALAALLVDLGAVLYCKTNVPQSMMTGDSDNVFGRTLNPRNRLLTAGGSTGGEGALLALRGSILGVGTDIAGSIRIPALCNGIYGFRPSVGLVPYSGLRGLGPSGTGGVHSSAGPMATSLRDCGLFLKAVMRADAWRYDSAAVAVPWVDDVQQQPGGRKLRIGVALTDGVFTPSPPVRRGLKQAVDLLRGDSSVEVVPIDLPGVGLISRDLISYVTLSGSDHNYEQFARTGEPPILSLQVGGLLSVPGTTLQVCFELNARRAAAAKKYLALFRDKGLDAILMPPAAHTALPLDRWTKATYTGLWNYLDYPAVVMPVD</sequence>
<comment type="caution">
    <text evidence="4">The sequence shown here is derived from an EMBL/GenBank/DDBJ whole genome shotgun (WGS) entry which is preliminary data.</text>
</comment>
<dbReference type="Proteomes" id="UP001287356">
    <property type="component" value="Unassembled WGS sequence"/>
</dbReference>
<proteinExistence type="inferred from homology"/>
<reference evidence="4" key="1">
    <citation type="journal article" date="2023" name="Mol. Phylogenet. Evol.">
        <title>Genome-scale phylogeny and comparative genomics of the fungal order Sordariales.</title>
        <authorList>
            <person name="Hensen N."/>
            <person name="Bonometti L."/>
            <person name="Westerberg I."/>
            <person name="Brannstrom I.O."/>
            <person name="Guillou S."/>
            <person name="Cros-Aarteil S."/>
            <person name="Calhoun S."/>
            <person name="Haridas S."/>
            <person name="Kuo A."/>
            <person name="Mondo S."/>
            <person name="Pangilinan J."/>
            <person name="Riley R."/>
            <person name="LaButti K."/>
            <person name="Andreopoulos B."/>
            <person name="Lipzen A."/>
            <person name="Chen C."/>
            <person name="Yan M."/>
            <person name="Daum C."/>
            <person name="Ng V."/>
            <person name="Clum A."/>
            <person name="Steindorff A."/>
            <person name="Ohm R.A."/>
            <person name="Martin F."/>
            <person name="Silar P."/>
            <person name="Natvig D.O."/>
            <person name="Lalanne C."/>
            <person name="Gautier V."/>
            <person name="Ament-Velasquez S.L."/>
            <person name="Kruys A."/>
            <person name="Hutchinson M.I."/>
            <person name="Powell A.J."/>
            <person name="Barry K."/>
            <person name="Miller A.N."/>
            <person name="Grigoriev I.V."/>
            <person name="Debuchy R."/>
            <person name="Gladieux P."/>
            <person name="Hiltunen Thoren M."/>
            <person name="Johannesson H."/>
        </authorList>
    </citation>
    <scope>NUCLEOTIDE SEQUENCE</scope>
    <source>
        <strain evidence="4">CBS 958.72</strain>
    </source>
</reference>
<protein>
    <submittedName>
        <fullName evidence="4">Amidase signature domain-containing protein</fullName>
    </submittedName>
</protein>
<dbReference type="EMBL" id="JAULSN010000001">
    <property type="protein sequence ID" value="KAK3383634.1"/>
    <property type="molecule type" value="Genomic_DNA"/>
</dbReference>
<dbReference type="PANTHER" id="PTHR46072:SF3">
    <property type="entry name" value="AMIDASE"/>
    <property type="match status" value="1"/>
</dbReference>
<keyword evidence="2" id="KW-0378">Hydrolase</keyword>
<name>A0AAE0TY08_9PEZI</name>
<evidence type="ECO:0000256" key="1">
    <source>
        <dbReference type="ARBA" id="ARBA00009199"/>
    </source>
</evidence>
<accession>A0AAE0TY08</accession>
<reference evidence="4" key="2">
    <citation type="submission" date="2023-06" db="EMBL/GenBank/DDBJ databases">
        <authorList>
            <consortium name="Lawrence Berkeley National Laboratory"/>
            <person name="Haridas S."/>
            <person name="Hensen N."/>
            <person name="Bonometti L."/>
            <person name="Westerberg I."/>
            <person name="Brannstrom I.O."/>
            <person name="Guillou S."/>
            <person name="Cros-Aarteil S."/>
            <person name="Calhoun S."/>
            <person name="Kuo A."/>
            <person name="Mondo S."/>
            <person name="Pangilinan J."/>
            <person name="Riley R."/>
            <person name="Labutti K."/>
            <person name="Andreopoulos B."/>
            <person name="Lipzen A."/>
            <person name="Chen C."/>
            <person name="Yanf M."/>
            <person name="Daum C."/>
            <person name="Ng V."/>
            <person name="Clum A."/>
            <person name="Steindorff A."/>
            <person name="Ohm R."/>
            <person name="Martin F."/>
            <person name="Silar P."/>
            <person name="Natvig D."/>
            <person name="Lalanne C."/>
            <person name="Gautier V."/>
            <person name="Ament-Velasquez S.L."/>
            <person name="Kruys A."/>
            <person name="Hutchinson M.I."/>
            <person name="Powell A.J."/>
            <person name="Barry K."/>
            <person name="Miller A.N."/>
            <person name="Grigoriev I.V."/>
            <person name="Debuchy R."/>
            <person name="Gladieux P."/>
            <person name="Thoren M.H."/>
            <person name="Johannesson H."/>
        </authorList>
    </citation>
    <scope>NUCLEOTIDE SEQUENCE</scope>
    <source>
        <strain evidence="4">CBS 958.72</strain>
    </source>
</reference>
<dbReference type="GO" id="GO:0016787">
    <property type="term" value="F:hydrolase activity"/>
    <property type="evidence" value="ECO:0007669"/>
    <property type="project" value="UniProtKB-KW"/>
</dbReference>
<dbReference type="Pfam" id="PF01425">
    <property type="entry name" value="Amidase"/>
    <property type="match status" value="1"/>
</dbReference>